<feature type="domain" description="EF-hand" evidence="14">
    <location>
        <begin position="111"/>
        <end position="146"/>
    </location>
</feature>
<dbReference type="SUPFAM" id="SSF103506">
    <property type="entry name" value="Mitochondrial carrier"/>
    <property type="match status" value="1"/>
</dbReference>
<keyword evidence="8" id="KW-0106">Calcium</keyword>
<keyword evidence="9" id="KW-1133">Transmembrane helix</keyword>
<dbReference type="FunFam" id="1.50.40.10:FF:000016">
    <property type="entry name" value="Solute carrier family 25 member 23"/>
    <property type="match status" value="1"/>
</dbReference>
<evidence type="ECO:0000256" key="5">
    <source>
        <dbReference type="ARBA" id="ARBA00022723"/>
    </source>
</evidence>
<comment type="subcellular location">
    <subcellularLocation>
        <location evidence="1">Mitochondrion inner membrane</location>
        <topology evidence="1">Multi-pass membrane protein</topology>
    </subcellularLocation>
</comment>
<evidence type="ECO:0000313" key="15">
    <source>
        <dbReference type="EMBL" id="GAO49497.1"/>
    </source>
</evidence>
<feature type="repeat" description="Solcar" evidence="12">
    <location>
        <begin position="293"/>
        <end position="383"/>
    </location>
</feature>
<keyword evidence="16" id="KW-1185">Reference proteome</keyword>
<dbReference type="SMART" id="SM00054">
    <property type="entry name" value="EFh"/>
    <property type="match status" value="4"/>
</dbReference>
<evidence type="ECO:0000313" key="16">
    <source>
        <dbReference type="Proteomes" id="UP000033140"/>
    </source>
</evidence>
<name>A0A0E9NI05_SAICN</name>
<proteinExistence type="inferred from homology"/>
<comment type="caution">
    <text evidence="15">The sequence shown here is derived from an EMBL/GenBank/DDBJ whole genome shotgun (WGS) entry which is preliminary data.</text>
</comment>
<feature type="domain" description="EF-hand" evidence="14">
    <location>
        <begin position="75"/>
        <end position="110"/>
    </location>
</feature>
<dbReference type="CDD" id="cd00051">
    <property type="entry name" value="EFh"/>
    <property type="match status" value="1"/>
</dbReference>
<dbReference type="InterPro" id="IPR002048">
    <property type="entry name" value="EF_hand_dom"/>
</dbReference>
<dbReference type="InterPro" id="IPR011992">
    <property type="entry name" value="EF-hand-dom_pair"/>
</dbReference>
<dbReference type="EMBL" id="BACD03000023">
    <property type="protein sequence ID" value="GAO49497.1"/>
    <property type="molecule type" value="Genomic_DNA"/>
</dbReference>
<accession>A0A0E9NI05</accession>
<evidence type="ECO:0000256" key="6">
    <source>
        <dbReference type="ARBA" id="ARBA00022737"/>
    </source>
</evidence>
<keyword evidence="3 13" id="KW-0813">Transport</keyword>
<dbReference type="InterPro" id="IPR002067">
    <property type="entry name" value="MCP"/>
</dbReference>
<feature type="repeat" description="Solcar" evidence="12">
    <location>
        <begin position="401"/>
        <end position="490"/>
    </location>
</feature>
<dbReference type="AlphaFoldDB" id="A0A0E9NI05"/>
<dbReference type="Pfam" id="PF13499">
    <property type="entry name" value="EF-hand_7"/>
    <property type="match status" value="2"/>
</dbReference>
<dbReference type="RefSeq" id="XP_019023230.1">
    <property type="nucleotide sequence ID" value="XM_019171309.1"/>
</dbReference>
<dbReference type="PRINTS" id="PR00926">
    <property type="entry name" value="MITOCARRIER"/>
</dbReference>
<dbReference type="OrthoDB" id="270584at2759"/>
<evidence type="ECO:0000256" key="12">
    <source>
        <dbReference type="PROSITE-ProRule" id="PRU00282"/>
    </source>
</evidence>
<dbReference type="Pfam" id="PF00153">
    <property type="entry name" value="Mito_carr"/>
    <property type="match status" value="3"/>
</dbReference>
<keyword evidence="11 12" id="KW-0472">Membrane</keyword>
<evidence type="ECO:0000256" key="2">
    <source>
        <dbReference type="ARBA" id="ARBA00006375"/>
    </source>
</evidence>
<comment type="similarity">
    <text evidence="2 13">Belongs to the mitochondrial carrier (TC 2.A.29) family.</text>
</comment>
<sequence>MGREYESGPDRESRIRRLFRFLDTKHEGHLDLAGLKRGLAKINHPLNHAGAILESIDQNGDGIITFQEFHDWVDESELQLWFMFKKLDKNGAGRLSLAEVKEAMHEAGCECHMDTINQLFELVDKKDDGYIDFDEWRDYLLFLPSTDAPKLETVLDYFLSMEHSSSEGDAFLSEETLDGMGYFLAGGIAGAVSRTCTAPFDRLKVYLIASTGPRKTATSALKKAKLGKAMRRAFEPMAQAVKDIYRVGGARSFFVGNGLNVVKIFPESAIKFGSFEAAKRFAASVEGTDVNNISSMARFMSGGIAGAVSQISVYPIDTLKFRVQCETTKNTKPKGNELLIRTAKKMWSQNGIAGFYRGLPLGMVGIFPYASIDLGLFEGMKRYYIKQTAKRLGCDEHEVKANNMIVLAIGACSGSIGATLVYPLNLLRTRLQAQGTASHPQTYDGLIDVTRKTLQKEGYKGLYRGLAPNLMKVAPSVSISYMVYENSKVAMGLK</sequence>
<keyword evidence="4 12" id="KW-0812">Transmembrane</keyword>
<reference evidence="15 16" key="1">
    <citation type="journal article" date="2011" name="J. Gen. Appl. Microbiol.">
        <title>Draft genome sequencing of the enigmatic yeast Saitoella complicata.</title>
        <authorList>
            <person name="Nishida H."/>
            <person name="Hamamoto M."/>
            <person name="Sugiyama J."/>
        </authorList>
    </citation>
    <scope>NUCLEOTIDE SEQUENCE [LARGE SCALE GENOMIC DNA]</scope>
    <source>
        <strain evidence="15 16">NRRL Y-17804</strain>
    </source>
</reference>
<dbReference type="GO" id="GO:0005509">
    <property type="term" value="F:calcium ion binding"/>
    <property type="evidence" value="ECO:0007669"/>
    <property type="project" value="InterPro"/>
</dbReference>
<keyword evidence="10" id="KW-0496">Mitochondrion</keyword>
<dbReference type="GO" id="GO:0005743">
    <property type="term" value="C:mitochondrial inner membrane"/>
    <property type="evidence" value="ECO:0007669"/>
    <property type="project" value="UniProtKB-SubCell"/>
</dbReference>
<protein>
    <recommendedName>
        <fullName evidence="14">EF-hand domain-containing protein</fullName>
    </recommendedName>
</protein>
<dbReference type="InterPro" id="IPR023395">
    <property type="entry name" value="MCP_dom_sf"/>
</dbReference>
<evidence type="ECO:0000256" key="10">
    <source>
        <dbReference type="ARBA" id="ARBA00023128"/>
    </source>
</evidence>
<evidence type="ECO:0000256" key="8">
    <source>
        <dbReference type="ARBA" id="ARBA00022837"/>
    </source>
</evidence>
<evidence type="ECO:0000259" key="14">
    <source>
        <dbReference type="PROSITE" id="PS50222"/>
    </source>
</evidence>
<dbReference type="Proteomes" id="UP000033140">
    <property type="component" value="Unassembled WGS sequence"/>
</dbReference>
<dbReference type="SUPFAM" id="SSF47473">
    <property type="entry name" value="EF-hand"/>
    <property type="match status" value="1"/>
</dbReference>
<evidence type="ECO:0000256" key="13">
    <source>
        <dbReference type="RuleBase" id="RU000488"/>
    </source>
</evidence>
<evidence type="ECO:0000256" key="9">
    <source>
        <dbReference type="ARBA" id="ARBA00022989"/>
    </source>
</evidence>
<keyword evidence="7" id="KW-0999">Mitochondrion inner membrane</keyword>
<dbReference type="PANTHER" id="PTHR24089">
    <property type="entry name" value="SOLUTE CARRIER FAMILY 25"/>
    <property type="match status" value="1"/>
</dbReference>
<dbReference type="PROSITE" id="PS50920">
    <property type="entry name" value="SOLCAR"/>
    <property type="match status" value="3"/>
</dbReference>
<dbReference type="Gene3D" id="1.50.40.10">
    <property type="entry name" value="Mitochondrial carrier domain"/>
    <property type="match status" value="1"/>
</dbReference>
<dbReference type="GO" id="GO:0055085">
    <property type="term" value="P:transmembrane transport"/>
    <property type="evidence" value="ECO:0007669"/>
    <property type="project" value="InterPro"/>
</dbReference>
<reference evidence="15 16" key="2">
    <citation type="journal article" date="2014" name="J. Gen. Appl. Microbiol.">
        <title>The early diverging ascomycetous budding yeast Saitoella complicata has three histone deacetylases belonging to the Clr6, Hos2, and Rpd3 lineages.</title>
        <authorList>
            <person name="Nishida H."/>
            <person name="Matsumoto T."/>
            <person name="Kondo S."/>
            <person name="Hamamoto M."/>
            <person name="Yoshikawa H."/>
        </authorList>
    </citation>
    <scope>NUCLEOTIDE SEQUENCE [LARGE SCALE GENOMIC DNA]</scope>
    <source>
        <strain evidence="15 16">NRRL Y-17804</strain>
    </source>
</reference>
<evidence type="ECO:0000256" key="3">
    <source>
        <dbReference type="ARBA" id="ARBA00022448"/>
    </source>
</evidence>
<evidence type="ECO:0000256" key="11">
    <source>
        <dbReference type="ARBA" id="ARBA00023136"/>
    </source>
</evidence>
<gene>
    <name evidence="15" type="ORF">G7K_3646-t1</name>
</gene>
<reference evidence="15 16" key="3">
    <citation type="journal article" date="2015" name="Genome Announc.">
        <title>Draft Genome Sequence of the Archiascomycetous Yeast Saitoella complicata.</title>
        <authorList>
            <person name="Yamauchi K."/>
            <person name="Kondo S."/>
            <person name="Hamamoto M."/>
            <person name="Takahashi Y."/>
            <person name="Ogura Y."/>
            <person name="Hayashi T."/>
            <person name="Nishida H."/>
        </authorList>
    </citation>
    <scope>NUCLEOTIDE SEQUENCE [LARGE SCALE GENOMIC DNA]</scope>
    <source>
        <strain evidence="15 16">NRRL Y-17804</strain>
    </source>
</reference>
<dbReference type="STRING" id="698492.A0A0E9NI05"/>
<keyword evidence="5" id="KW-0479">Metal-binding</keyword>
<dbReference type="Gene3D" id="1.10.238.10">
    <property type="entry name" value="EF-hand"/>
    <property type="match status" value="1"/>
</dbReference>
<feature type="repeat" description="Solcar" evidence="12">
    <location>
        <begin position="177"/>
        <end position="281"/>
    </location>
</feature>
<evidence type="ECO:0000256" key="4">
    <source>
        <dbReference type="ARBA" id="ARBA00022692"/>
    </source>
</evidence>
<keyword evidence="6" id="KW-0677">Repeat</keyword>
<evidence type="ECO:0000256" key="7">
    <source>
        <dbReference type="ARBA" id="ARBA00022792"/>
    </source>
</evidence>
<organism evidence="15 16">
    <name type="scientific">Saitoella complicata (strain BCRC 22490 / CBS 7301 / JCM 7358 / NBRC 10748 / NRRL Y-17804)</name>
    <dbReference type="NCBI Taxonomy" id="698492"/>
    <lineage>
        <taxon>Eukaryota</taxon>
        <taxon>Fungi</taxon>
        <taxon>Dikarya</taxon>
        <taxon>Ascomycota</taxon>
        <taxon>Taphrinomycotina</taxon>
        <taxon>Taphrinomycotina incertae sedis</taxon>
        <taxon>Saitoella</taxon>
    </lineage>
</organism>
<dbReference type="PROSITE" id="PS50222">
    <property type="entry name" value="EF_HAND_2"/>
    <property type="match status" value="2"/>
</dbReference>
<dbReference type="OMA" id="VISYAEW"/>
<evidence type="ECO:0000256" key="1">
    <source>
        <dbReference type="ARBA" id="ARBA00004448"/>
    </source>
</evidence>
<dbReference type="InterPro" id="IPR018108">
    <property type="entry name" value="MCP_transmembrane"/>
</dbReference>